<dbReference type="STRING" id="1479485.DA73_0228155"/>
<dbReference type="GO" id="GO:0005524">
    <property type="term" value="F:ATP binding"/>
    <property type="evidence" value="ECO:0007669"/>
    <property type="project" value="UniProtKB-UniRule"/>
</dbReference>
<dbReference type="Gene3D" id="1.10.510.10">
    <property type="entry name" value="Transferase(Phosphotransferase) domain 1"/>
    <property type="match status" value="1"/>
</dbReference>
<gene>
    <name evidence="14" type="ORF">DA73_0228155</name>
    <name evidence="13" type="ORF">DA73_0400039345</name>
</gene>
<dbReference type="Gene3D" id="1.20.58.1690">
    <property type="match status" value="1"/>
</dbReference>
<dbReference type="PROSITE" id="PS00108">
    <property type="entry name" value="PROTEIN_KINASE_ST"/>
    <property type="match status" value="1"/>
</dbReference>
<keyword evidence="11" id="KW-0472">Membrane</keyword>
<dbReference type="EMBL" id="JHEG04000002">
    <property type="protein sequence ID" value="KAF3884012.1"/>
    <property type="molecule type" value="Genomic_DNA"/>
</dbReference>
<feature type="domain" description="Protein kinase" evidence="12">
    <location>
        <begin position="7"/>
        <end position="269"/>
    </location>
</feature>
<reference evidence="14" key="1">
    <citation type="journal article" date="2015" name="Genome Announc.">
        <title>Draft Genome Sequence of Tolypothrix boutellei Strain VB521301.</title>
        <authorList>
            <person name="Chandrababunaidu M.M."/>
            <person name="Singh D."/>
            <person name="Sen D."/>
            <person name="Bhan S."/>
            <person name="Das S."/>
            <person name="Gupta A."/>
            <person name="Adhikary S.P."/>
            <person name="Tripathy S."/>
        </authorList>
    </citation>
    <scope>NUCLEOTIDE SEQUENCE</scope>
    <source>
        <strain evidence="14">VB521301</strain>
    </source>
</reference>
<dbReference type="SUPFAM" id="SSF56112">
    <property type="entry name" value="Protein kinase-like (PK-like)"/>
    <property type="match status" value="1"/>
</dbReference>
<proteinExistence type="predicted"/>
<evidence type="ECO:0000313" key="14">
    <source>
        <dbReference type="EMBL" id="KIE09472.1"/>
    </source>
</evidence>
<dbReference type="InterPro" id="IPR000719">
    <property type="entry name" value="Prot_kinase_dom"/>
</dbReference>
<organism evidence="14">
    <name type="scientific">Tolypothrix bouteillei VB521301</name>
    <dbReference type="NCBI Taxonomy" id="1479485"/>
    <lineage>
        <taxon>Bacteria</taxon>
        <taxon>Bacillati</taxon>
        <taxon>Cyanobacteriota</taxon>
        <taxon>Cyanophyceae</taxon>
        <taxon>Nostocales</taxon>
        <taxon>Tolypothrichaceae</taxon>
        <taxon>Tolypothrix</taxon>
    </lineage>
</organism>
<dbReference type="Proteomes" id="UP000029738">
    <property type="component" value="Unassembled WGS sequence"/>
</dbReference>
<dbReference type="GO" id="GO:0004674">
    <property type="term" value="F:protein serine/threonine kinase activity"/>
    <property type="evidence" value="ECO:0007669"/>
    <property type="project" value="UniProtKB-KW"/>
</dbReference>
<dbReference type="CDD" id="cd14014">
    <property type="entry name" value="STKc_PknB_like"/>
    <property type="match status" value="1"/>
</dbReference>
<comment type="catalytic activity">
    <reaction evidence="8">
        <text>L-seryl-[protein] + ATP = O-phospho-L-seryl-[protein] + ADP + H(+)</text>
        <dbReference type="Rhea" id="RHEA:17989"/>
        <dbReference type="Rhea" id="RHEA-COMP:9863"/>
        <dbReference type="Rhea" id="RHEA-COMP:11604"/>
        <dbReference type="ChEBI" id="CHEBI:15378"/>
        <dbReference type="ChEBI" id="CHEBI:29999"/>
        <dbReference type="ChEBI" id="CHEBI:30616"/>
        <dbReference type="ChEBI" id="CHEBI:83421"/>
        <dbReference type="ChEBI" id="CHEBI:456216"/>
        <dbReference type="EC" id="2.7.11.1"/>
    </reaction>
</comment>
<keyword evidence="3" id="KW-0808">Transferase</keyword>
<dbReference type="EMBL" id="JHEG02000058">
    <property type="protein sequence ID" value="KIE09472.1"/>
    <property type="molecule type" value="Genomic_DNA"/>
</dbReference>
<evidence type="ECO:0000256" key="1">
    <source>
        <dbReference type="ARBA" id="ARBA00012513"/>
    </source>
</evidence>
<dbReference type="Pfam" id="PF13308">
    <property type="entry name" value="YARHG"/>
    <property type="match status" value="1"/>
</dbReference>
<dbReference type="InterPro" id="IPR011009">
    <property type="entry name" value="Kinase-like_dom_sf"/>
</dbReference>
<comment type="caution">
    <text evidence="14">The sequence shown here is derived from an EMBL/GenBank/DDBJ whole genome shotgun (WGS) entry which is preliminary data.</text>
</comment>
<dbReference type="InterPro" id="IPR017441">
    <property type="entry name" value="Protein_kinase_ATP_BS"/>
</dbReference>
<dbReference type="Pfam" id="PF00069">
    <property type="entry name" value="Pkinase"/>
    <property type="match status" value="1"/>
</dbReference>
<protein>
    <recommendedName>
        <fullName evidence="1">non-specific serine/threonine protein kinase</fullName>
        <ecNumber evidence="1">2.7.11.1</ecNumber>
    </recommendedName>
</protein>
<name>A0A0C1N4E2_9CYAN</name>
<dbReference type="InterPro" id="IPR025582">
    <property type="entry name" value="YARHG_dom"/>
</dbReference>
<keyword evidence="11" id="KW-0812">Transmembrane</keyword>
<evidence type="ECO:0000256" key="9">
    <source>
        <dbReference type="PROSITE-ProRule" id="PRU10141"/>
    </source>
</evidence>
<dbReference type="PROSITE" id="PS50011">
    <property type="entry name" value="PROTEIN_KINASE_DOM"/>
    <property type="match status" value="1"/>
</dbReference>
<dbReference type="InterPro" id="IPR008271">
    <property type="entry name" value="Ser/Thr_kinase_AS"/>
</dbReference>
<comment type="catalytic activity">
    <reaction evidence="7">
        <text>L-threonyl-[protein] + ATP = O-phospho-L-threonyl-[protein] + ADP + H(+)</text>
        <dbReference type="Rhea" id="RHEA:46608"/>
        <dbReference type="Rhea" id="RHEA-COMP:11060"/>
        <dbReference type="Rhea" id="RHEA-COMP:11605"/>
        <dbReference type="ChEBI" id="CHEBI:15378"/>
        <dbReference type="ChEBI" id="CHEBI:30013"/>
        <dbReference type="ChEBI" id="CHEBI:30616"/>
        <dbReference type="ChEBI" id="CHEBI:61977"/>
        <dbReference type="ChEBI" id="CHEBI:456216"/>
        <dbReference type="EC" id="2.7.11.1"/>
    </reaction>
</comment>
<dbReference type="AlphaFoldDB" id="A0A0C1N4E2"/>
<evidence type="ECO:0000256" key="2">
    <source>
        <dbReference type="ARBA" id="ARBA00022527"/>
    </source>
</evidence>
<evidence type="ECO:0000256" key="8">
    <source>
        <dbReference type="ARBA" id="ARBA00048679"/>
    </source>
</evidence>
<evidence type="ECO:0000313" key="15">
    <source>
        <dbReference type="Proteomes" id="UP000029738"/>
    </source>
</evidence>
<evidence type="ECO:0000313" key="13">
    <source>
        <dbReference type="EMBL" id="KAF3884012.1"/>
    </source>
</evidence>
<evidence type="ECO:0000256" key="11">
    <source>
        <dbReference type="SAM" id="Phobius"/>
    </source>
</evidence>
<dbReference type="InterPro" id="IPR038434">
    <property type="entry name" value="YARHG_sf"/>
</dbReference>
<keyword evidence="2 14" id="KW-0723">Serine/threonine-protein kinase</keyword>
<dbReference type="SMART" id="SM01324">
    <property type="entry name" value="YARHG"/>
    <property type="match status" value="1"/>
</dbReference>
<keyword evidence="15" id="KW-1185">Reference proteome</keyword>
<keyword evidence="5 14" id="KW-0418">Kinase</keyword>
<evidence type="ECO:0000256" key="3">
    <source>
        <dbReference type="ARBA" id="ARBA00022679"/>
    </source>
</evidence>
<dbReference type="OrthoDB" id="428678at2"/>
<keyword evidence="6 9" id="KW-0067">ATP-binding</keyword>
<feature type="binding site" evidence="9">
    <location>
        <position position="38"/>
    </location>
    <ligand>
        <name>ATP</name>
        <dbReference type="ChEBI" id="CHEBI:30616"/>
    </ligand>
</feature>
<evidence type="ECO:0000259" key="12">
    <source>
        <dbReference type="PROSITE" id="PS50011"/>
    </source>
</evidence>
<evidence type="ECO:0000256" key="10">
    <source>
        <dbReference type="SAM" id="MobiDB-lite"/>
    </source>
</evidence>
<keyword evidence="11" id="KW-1133">Transmembrane helix</keyword>
<feature type="region of interest" description="Disordered" evidence="10">
    <location>
        <begin position="347"/>
        <end position="396"/>
    </location>
</feature>
<keyword evidence="4 9" id="KW-0547">Nucleotide-binding</keyword>
<evidence type="ECO:0000256" key="7">
    <source>
        <dbReference type="ARBA" id="ARBA00047899"/>
    </source>
</evidence>
<accession>A0A0C1N4E2</accession>
<sequence>MLLNNRYRILRTLGSGGFGETSLAEDTQMPSLRRCVIKQLKPIHDNPQIYQLVQERFHREAAILEELGGNSDQIPTLYAYFQLDDRFYLVQEYVEGDTLTAKLRQHGILSENTVAGILASLLPVLEYVHSKKIVHRDIKPDNIILRHRDGKPVLIDFGAVRETMGTALNSQGNPTSSIIIGTPGYMPSEQAMGRPIYASDLYSLGLTAIYLLTGKSPQELETHPSTGELVWQSHVINVSATTAALLNRAIAYHPRDRFSSAREMLQALQTGSLSILPTTPLTQPPSFTPPLPTKSQETLLFNSGVSSRETSLYNNRQRGGLALSIIAAAAVIGASVIIGLALTRTPPSVEQPSTSLGTPSQATPNISLSPKSQVTDNASSGSTSSPQKTPIPTKQNANKANFPHAFYFLADSAYPNSQTALMQVKALQAVGYSQAGMFRIPEYPNLSGKELFEVYVAQFSDRNNCIDLLRTYGQANSNAYCAFASKDPNAPPERLYFQEISTSSSDTFRDTNTTKNDYFWLSEREVTDTDLDGKDGFELDIMRNTIFARHGRRFQTAGLQKYFDGKPWYRPKYSPDNFPNELLSNVERWNVDYINKYQDRYNRRYFR</sequence>
<evidence type="ECO:0000256" key="4">
    <source>
        <dbReference type="ARBA" id="ARBA00022741"/>
    </source>
</evidence>
<dbReference type="SMART" id="SM00220">
    <property type="entry name" value="S_TKc"/>
    <property type="match status" value="1"/>
</dbReference>
<dbReference type="PANTHER" id="PTHR24363">
    <property type="entry name" value="SERINE/THREONINE PROTEIN KINASE"/>
    <property type="match status" value="1"/>
</dbReference>
<dbReference type="PANTHER" id="PTHR24363:SF0">
    <property type="entry name" value="SERINE_THREONINE KINASE LIKE DOMAIN CONTAINING 1"/>
    <property type="match status" value="1"/>
</dbReference>
<dbReference type="EC" id="2.7.11.1" evidence="1"/>
<dbReference type="PROSITE" id="PS00107">
    <property type="entry name" value="PROTEIN_KINASE_ATP"/>
    <property type="match status" value="1"/>
</dbReference>
<evidence type="ECO:0000256" key="6">
    <source>
        <dbReference type="ARBA" id="ARBA00022840"/>
    </source>
</evidence>
<evidence type="ECO:0000256" key="5">
    <source>
        <dbReference type="ARBA" id="ARBA00022777"/>
    </source>
</evidence>
<reference evidence="13" key="2">
    <citation type="submission" date="2019-11" db="EMBL/GenBank/DDBJ databases">
        <title>Improved Assembly of Tolypothrix boutellei genome.</title>
        <authorList>
            <person name="Sarangi A.N."/>
            <person name="Mukherjee M."/>
            <person name="Ghosh S."/>
            <person name="Singh D."/>
            <person name="Das A."/>
            <person name="Kant S."/>
            <person name="Prusty A."/>
            <person name="Tripathy S."/>
        </authorList>
    </citation>
    <scope>NUCLEOTIDE SEQUENCE</scope>
    <source>
        <strain evidence="13">VB521301</strain>
    </source>
</reference>
<dbReference type="RefSeq" id="WP_038080784.1">
    <property type="nucleotide sequence ID" value="NZ_JHEG04000002.1"/>
</dbReference>
<feature type="transmembrane region" description="Helical" evidence="11">
    <location>
        <begin position="321"/>
        <end position="342"/>
    </location>
</feature>